<sequence>METDDGSLLHELKIIWDEIGESETERNKILLQIKQECLEVYKRKVDQAKLHRAQLQKEISTLESVVTDVCSILGEPQMHIQQCNRNTRSLKEELKLIGEQLNEMRKKKENRKDQFLKLAEQIKKILIEIRPKDNPTEVIINDADLSIGKLEELNKQLQLLEIEKADRLKQVADHLNTINSLCLVLGTDFNQIIKELEFCFSEIEGPKNISDDAIEMLVSQIQKLREVKRKRIEKLQDLATTMLELWHLMDTPIEEQQKFLSVTCNIAASEHEIGEPNALSIGFINNVGTEVMRLEKLKASKMKELVAKKKIELEELRKRAHVVEAKEIVDPSMALEQIELQISITKEEAFSRKEILERVEKWLAACDEESWLEEYNRDENRYTGRGVHLALKRAEKARILVSKIPAMVEALVAKTTAWEMERGAKFIYDGVRLLTMLNEYTTSRQDKEQERKRQREQKRLHGITEQETFVGTKSSSLKNLKKVTRTFSAGHNRSSSLGGVTQPLQSLRPDSPLSTKSPRSARKSDEGIELPTS</sequence>
<dbReference type="AlphaFoldDB" id="A0A6V7PH13"/>
<proteinExistence type="inferred from homology"/>
<feature type="compositionally biased region" description="Basic and acidic residues" evidence="4">
    <location>
        <begin position="444"/>
        <end position="462"/>
    </location>
</feature>
<feature type="compositionally biased region" description="Polar residues" evidence="4">
    <location>
        <begin position="486"/>
        <end position="505"/>
    </location>
</feature>
<name>A0A6V7PH13_ANACO</name>
<dbReference type="PANTHER" id="PTHR19321:SF13">
    <property type="entry name" value="OS02G0126300 PROTEIN"/>
    <property type="match status" value="1"/>
</dbReference>
<dbReference type="GO" id="GO:0000226">
    <property type="term" value="P:microtubule cytoskeleton organization"/>
    <property type="evidence" value="ECO:0007669"/>
    <property type="project" value="InterPro"/>
</dbReference>
<dbReference type="GO" id="GO:0008017">
    <property type="term" value="F:microtubule binding"/>
    <property type="evidence" value="ECO:0007669"/>
    <property type="project" value="InterPro"/>
</dbReference>
<dbReference type="GO" id="GO:0005874">
    <property type="term" value="C:microtubule"/>
    <property type="evidence" value="ECO:0007669"/>
    <property type="project" value="UniProtKB-KW"/>
</dbReference>
<protein>
    <recommendedName>
        <fullName evidence="6">65-kDa microtubule-associated protein 3-like</fullName>
    </recommendedName>
</protein>
<evidence type="ECO:0000256" key="4">
    <source>
        <dbReference type="SAM" id="MobiDB-lite"/>
    </source>
</evidence>
<accession>A0A6V7PH13</accession>
<gene>
    <name evidence="5" type="ORF">CB5_LOCUS13360</name>
</gene>
<keyword evidence="3" id="KW-0175">Coiled coil</keyword>
<dbReference type="GO" id="GO:0005819">
    <property type="term" value="C:spindle"/>
    <property type="evidence" value="ECO:0007669"/>
    <property type="project" value="TreeGrafter"/>
</dbReference>
<keyword evidence="2" id="KW-0493">Microtubule</keyword>
<dbReference type="EMBL" id="LR862148">
    <property type="protein sequence ID" value="CAD1830149.1"/>
    <property type="molecule type" value="Genomic_DNA"/>
</dbReference>
<dbReference type="Pfam" id="PF03999">
    <property type="entry name" value="MAP65_ASE1"/>
    <property type="match status" value="1"/>
</dbReference>
<organism evidence="5">
    <name type="scientific">Ananas comosus var. bracteatus</name>
    <name type="common">red pineapple</name>
    <dbReference type="NCBI Taxonomy" id="296719"/>
    <lineage>
        <taxon>Eukaryota</taxon>
        <taxon>Viridiplantae</taxon>
        <taxon>Streptophyta</taxon>
        <taxon>Embryophyta</taxon>
        <taxon>Tracheophyta</taxon>
        <taxon>Spermatophyta</taxon>
        <taxon>Magnoliopsida</taxon>
        <taxon>Liliopsida</taxon>
        <taxon>Poales</taxon>
        <taxon>Bromeliaceae</taxon>
        <taxon>Bromelioideae</taxon>
        <taxon>Ananas</taxon>
    </lineage>
</organism>
<dbReference type="InterPro" id="IPR007145">
    <property type="entry name" value="MAP65_Ase1_PRC1"/>
</dbReference>
<evidence type="ECO:0000313" key="5">
    <source>
        <dbReference type="EMBL" id="CAD1830149.1"/>
    </source>
</evidence>
<evidence type="ECO:0000256" key="3">
    <source>
        <dbReference type="SAM" id="Coils"/>
    </source>
</evidence>
<feature type="region of interest" description="Disordered" evidence="4">
    <location>
        <begin position="442"/>
        <end position="462"/>
    </location>
</feature>
<evidence type="ECO:0008006" key="6">
    <source>
        <dbReference type="Google" id="ProtNLM"/>
    </source>
</evidence>
<dbReference type="PANTHER" id="PTHR19321">
    <property type="entry name" value="PROTEIN REGULATOR OF CYTOKINESIS 1 PRC1-RELATED"/>
    <property type="match status" value="1"/>
</dbReference>
<dbReference type="Gene3D" id="1.20.58.1520">
    <property type="match status" value="1"/>
</dbReference>
<feature type="region of interest" description="Disordered" evidence="4">
    <location>
        <begin position="486"/>
        <end position="533"/>
    </location>
</feature>
<dbReference type="GO" id="GO:0005737">
    <property type="term" value="C:cytoplasm"/>
    <property type="evidence" value="ECO:0007669"/>
    <property type="project" value="TreeGrafter"/>
</dbReference>
<comment type="similarity">
    <text evidence="1">Belongs to the MAP65/ASE1 family.</text>
</comment>
<feature type="coiled-coil region" evidence="3">
    <location>
        <begin position="38"/>
        <end position="170"/>
    </location>
</feature>
<evidence type="ECO:0000256" key="2">
    <source>
        <dbReference type="ARBA" id="ARBA00022701"/>
    </source>
</evidence>
<evidence type="ECO:0000256" key="1">
    <source>
        <dbReference type="ARBA" id="ARBA00006187"/>
    </source>
</evidence>
<reference evidence="5" key="1">
    <citation type="submission" date="2020-07" db="EMBL/GenBank/DDBJ databases">
        <authorList>
            <person name="Lin J."/>
        </authorList>
    </citation>
    <scope>NUCLEOTIDE SEQUENCE</scope>
</reference>
<feature type="coiled-coil region" evidence="3">
    <location>
        <begin position="299"/>
        <end position="326"/>
    </location>
</feature>